<accession>A0A0D2GNA8</accession>
<dbReference type="InterPro" id="IPR014144">
    <property type="entry name" value="LigD_PE_domain"/>
</dbReference>
<keyword evidence="3" id="KW-1185">Reference proteome</keyword>
<dbReference type="PANTHER" id="PTHR39465">
    <property type="entry name" value="DNA LIGASE D, 3'-PHOSPHOESTERASE DOMAIN"/>
    <property type="match status" value="1"/>
</dbReference>
<sequence length="206" mass="22903">MARPVKLKTYKSKRTFATTPEPMGNKVISAAHLEHPLFVVQLHKASHLHYDVRLEIEGVMPSWAVPKGPSRDPSVKRLAVPTEDHPLDYATFEGVIPQGNYGAGTVMVWDIGSYEHMTQVKGKKIAIADAYHHGIIEVFFKGSKLQGMFTFIKLSRTRDGKPAWLLIKKRDAYASGTPFASASRTRSVLTGRTLGQITKESSNESR</sequence>
<organism evidence="2 3">
    <name type="scientific">candidate division TM6 bacterium JCVI TM6SC1</name>
    <dbReference type="NCBI Taxonomy" id="1306947"/>
    <lineage>
        <taxon>Bacteria</taxon>
        <taxon>Candidatus Babelota</taxon>
        <taxon>Vermiphilus</taxon>
    </lineage>
</organism>
<dbReference type="eggNOG" id="COG1793">
    <property type="taxonomic scope" value="Bacteria"/>
</dbReference>
<dbReference type="Proteomes" id="UP000032214">
    <property type="component" value="Unassembled WGS sequence"/>
</dbReference>
<reference evidence="2 3" key="1">
    <citation type="journal article" date="2013" name="Proc. Natl. Acad. Sci. U.S.A.">
        <title>Candidate phylum TM6 genome recovered from a hospital sink biofilm provides genomic insights into this uncultivated phylum.</title>
        <authorList>
            <person name="McLean J.S."/>
            <person name="Lombardo M.J."/>
            <person name="Badger J.H."/>
            <person name="Edlund A."/>
            <person name="Novotny M."/>
            <person name="Yee-Greenbaum J."/>
            <person name="Vyahhi N."/>
            <person name="Hall A.P."/>
            <person name="Yang Y."/>
            <person name="Dupont C.L."/>
            <person name="Ziegler M.G."/>
            <person name="Chitsaz H."/>
            <person name="Allen A.E."/>
            <person name="Yooseph S."/>
            <person name="Tesler G."/>
            <person name="Pevzner P.A."/>
            <person name="Friedman R.M."/>
            <person name="Nealson K.H."/>
            <person name="Venter J.C."/>
            <person name="Lasken R.S."/>
        </authorList>
    </citation>
    <scope>NUCLEOTIDE SEQUENCE [LARGE SCALE GENOMIC DNA]</scope>
    <source>
        <strain evidence="2 3">TM6SC1</strain>
    </source>
</reference>
<evidence type="ECO:0000313" key="3">
    <source>
        <dbReference type="Proteomes" id="UP000032214"/>
    </source>
</evidence>
<dbReference type="NCBIfam" id="TIGR02777">
    <property type="entry name" value="LigD_PE_dom"/>
    <property type="match status" value="1"/>
</dbReference>
<name>A0A0D2GNA8_9BACT</name>
<evidence type="ECO:0000259" key="1">
    <source>
        <dbReference type="Pfam" id="PF13298"/>
    </source>
</evidence>
<evidence type="ECO:0000313" key="2">
    <source>
        <dbReference type="EMBL" id="KIX84879.1"/>
    </source>
</evidence>
<dbReference type="Pfam" id="PF13298">
    <property type="entry name" value="LigD_N"/>
    <property type="match status" value="1"/>
</dbReference>
<dbReference type="AlphaFoldDB" id="A0A0D2GNA8"/>
<gene>
    <name evidence="2" type="ORF">J120_05075</name>
</gene>
<comment type="caution">
    <text evidence="2">The sequence shown here is derived from an EMBL/GenBank/DDBJ whole genome shotgun (WGS) entry which is preliminary data.</text>
</comment>
<protein>
    <recommendedName>
        <fullName evidence="1">DNA ligase D 3'-phosphoesterase domain-containing protein</fullName>
    </recommendedName>
</protein>
<feature type="domain" description="DNA ligase D 3'-phosphoesterase" evidence="1">
    <location>
        <begin position="41"/>
        <end position="153"/>
    </location>
</feature>
<dbReference type="STRING" id="1306947.J120_05075"/>
<dbReference type="EMBL" id="ARQD01000007">
    <property type="protein sequence ID" value="KIX84879.1"/>
    <property type="molecule type" value="Genomic_DNA"/>
</dbReference>
<dbReference type="PANTHER" id="PTHR39465:SF1">
    <property type="entry name" value="DNA LIGASE D 3'-PHOSPHOESTERASE DOMAIN-CONTAINING PROTEIN"/>
    <property type="match status" value="1"/>
</dbReference>
<proteinExistence type="predicted"/>